<dbReference type="AlphaFoldDB" id="A0A8J2KYD7"/>
<dbReference type="Proteomes" id="UP000708208">
    <property type="component" value="Unassembled WGS sequence"/>
</dbReference>
<evidence type="ECO:0000313" key="1">
    <source>
        <dbReference type="EMBL" id="CAG7823056.1"/>
    </source>
</evidence>
<proteinExistence type="predicted"/>
<name>A0A8J2KYD7_9HEXA</name>
<comment type="caution">
    <text evidence="1">The sequence shown here is derived from an EMBL/GenBank/DDBJ whole genome shotgun (WGS) entry which is preliminary data.</text>
</comment>
<organism evidence="1 2">
    <name type="scientific">Allacma fusca</name>
    <dbReference type="NCBI Taxonomy" id="39272"/>
    <lineage>
        <taxon>Eukaryota</taxon>
        <taxon>Metazoa</taxon>
        <taxon>Ecdysozoa</taxon>
        <taxon>Arthropoda</taxon>
        <taxon>Hexapoda</taxon>
        <taxon>Collembola</taxon>
        <taxon>Symphypleona</taxon>
        <taxon>Sminthuridae</taxon>
        <taxon>Allacma</taxon>
    </lineage>
</organism>
<keyword evidence="2" id="KW-1185">Reference proteome</keyword>
<protein>
    <submittedName>
        <fullName evidence="1">Uncharacterized protein</fullName>
    </submittedName>
</protein>
<evidence type="ECO:0000313" key="2">
    <source>
        <dbReference type="Proteomes" id="UP000708208"/>
    </source>
</evidence>
<sequence length="87" mass="9582">KSVGKTHIHDDLWKVGGEMSDVQEMTQNKGAEDDSWIDPFGVVGLLDFLLRIFLYTLTKTSGHISTPPVTRVIVSDGGGRVRIDIIT</sequence>
<feature type="non-terminal residue" evidence="1">
    <location>
        <position position="1"/>
    </location>
</feature>
<reference evidence="1" key="1">
    <citation type="submission" date="2021-06" db="EMBL/GenBank/DDBJ databases">
        <authorList>
            <person name="Hodson N. C."/>
            <person name="Mongue J. A."/>
            <person name="Jaron S. K."/>
        </authorList>
    </citation>
    <scope>NUCLEOTIDE SEQUENCE</scope>
</reference>
<gene>
    <name evidence="1" type="ORF">AFUS01_LOCUS33293</name>
</gene>
<accession>A0A8J2KYD7</accession>
<dbReference type="EMBL" id="CAJVCH010528234">
    <property type="protein sequence ID" value="CAG7823056.1"/>
    <property type="molecule type" value="Genomic_DNA"/>
</dbReference>